<dbReference type="EMBL" id="LATL02000093">
    <property type="protein sequence ID" value="KKD39634.1"/>
    <property type="molecule type" value="Genomic_DNA"/>
</dbReference>
<dbReference type="AlphaFoldDB" id="A0A0F5YL58"/>
<feature type="signal peptide" evidence="1">
    <location>
        <begin position="1"/>
        <end position="23"/>
    </location>
</feature>
<evidence type="ECO:0000313" key="2">
    <source>
        <dbReference type="EMBL" id="KKD39634.1"/>
    </source>
</evidence>
<dbReference type="Proteomes" id="UP000033607">
    <property type="component" value="Unassembled WGS sequence"/>
</dbReference>
<feature type="chain" id="PRO_5002498123" evidence="1">
    <location>
        <begin position="24"/>
        <end position="93"/>
    </location>
</feature>
<dbReference type="OrthoDB" id="463164at2"/>
<gene>
    <name evidence="2" type="ORF">WN50_02310</name>
</gene>
<proteinExistence type="predicted"/>
<organism evidence="2 3">
    <name type="scientific">Limnoraphis robusta CS-951</name>
    <dbReference type="NCBI Taxonomy" id="1637645"/>
    <lineage>
        <taxon>Bacteria</taxon>
        <taxon>Bacillati</taxon>
        <taxon>Cyanobacteriota</taxon>
        <taxon>Cyanophyceae</taxon>
        <taxon>Oscillatoriophycideae</taxon>
        <taxon>Oscillatoriales</taxon>
        <taxon>Sirenicapillariaceae</taxon>
        <taxon>Limnoraphis</taxon>
    </lineage>
</organism>
<comment type="caution">
    <text evidence="2">The sequence shown here is derived from an EMBL/GenBank/DDBJ whole genome shotgun (WGS) entry which is preliminary data.</text>
</comment>
<evidence type="ECO:0000313" key="3">
    <source>
        <dbReference type="Proteomes" id="UP000033607"/>
    </source>
</evidence>
<dbReference type="RefSeq" id="WP_046276884.1">
    <property type="nucleotide sequence ID" value="NZ_LATL02000093.1"/>
</dbReference>
<name>A0A0F5YL58_9CYAN</name>
<reference evidence="2 3" key="1">
    <citation type="submission" date="2015-06" db="EMBL/GenBank/DDBJ databases">
        <title>Draft genome assembly of filamentous brackish cyanobacterium Limnoraphis robusta strain CS-951.</title>
        <authorList>
            <person name="Willis A."/>
            <person name="Parks M."/>
            <person name="Burford M.A."/>
        </authorList>
    </citation>
    <scope>NUCLEOTIDE SEQUENCE [LARGE SCALE GENOMIC DNA]</scope>
    <source>
        <strain evidence="2 3">CS-951</strain>
    </source>
</reference>
<evidence type="ECO:0000256" key="1">
    <source>
        <dbReference type="SAM" id="SignalP"/>
    </source>
</evidence>
<protein>
    <submittedName>
        <fullName evidence="2">Uncharacterized protein</fullName>
    </submittedName>
</protein>
<sequence length="93" mass="9771">MKKLIGIITVAFVGLNVGLPAQALGTSGQDIVCGYKYKVGDSGWTNGTTGSTTRQNARLSRTQILAGLESEATDSGESFDVAYLGCRDPYGHN</sequence>
<keyword evidence="1" id="KW-0732">Signal</keyword>
<accession>A0A0F5YL58</accession>